<dbReference type="GO" id="GO:0009555">
    <property type="term" value="P:pollen development"/>
    <property type="evidence" value="ECO:0007669"/>
    <property type="project" value="EnsemblPlants"/>
</dbReference>
<reference evidence="2 3" key="2">
    <citation type="journal article" date="2009" name="PLoS ONE">
        <title>An integrated genetic and cytogenetic map of the cucumber genome.</title>
        <authorList>
            <person name="Ren Y."/>
            <person name="Zhang Z."/>
            <person name="Liu J."/>
            <person name="Staub J.E."/>
            <person name="Han Y."/>
            <person name="Cheng Z."/>
            <person name="Li X."/>
            <person name="Lu J."/>
            <person name="Miao H."/>
            <person name="Kang H."/>
            <person name="Xie B."/>
            <person name="Gu X."/>
            <person name="Wang X."/>
            <person name="Du Y."/>
            <person name="Jin W."/>
            <person name="Huang S."/>
        </authorList>
    </citation>
    <scope>NUCLEOTIDE SEQUENCE [LARGE SCALE GENOMIC DNA]</scope>
    <source>
        <strain evidence="3">cv. 9930</strain>
    </source>
</reference>
<dbReference type="Gramene" id="KGN61057">
    <property type="protein sequence ID" value="KGN61057"/>
    <property type="gene ID" value="Csa_2G036060"/>
</dbReference>
<organism evidence="2 3">
    <name type="scientific">Cucumis sativus</name>
    <name type="common">Cucumber</name>
    <dbReference type="NCBI Taxonomy" id="3659"/>
    <lineage>
        <taxon>Eukaryota</taxon>
        <taxon>Viridiplantae</taxon>
        <taxon>Streptophyta</taxon>
        <taxon>Embryophyta</taxon>
        <taxon>Tracheophyta</taxon>
        <taxon>Spermatophyta</taxon>
        <taxon>Magnoliopsida</taxon>
        <taxon>eudicotyledons</taxon>
        <taxon>Gunneridae</taxon>
        <taxon>Pentapetalae</taxon>
        <taxon>rosids</taxon>
        <taxon>fabids</taxon>
        <taxon>Cucurbitales</taxon>
        <taxon>Cucurbitaceae</taxon>
        <taxon>Benincaseae</taxon>
        <taxon>Cucumis</taxon>
    </lineage>
</organism>
<dbReference type="GO" id="GO:0042138">
    <property type="term" value="P:meiotic DNA double-strand break formation"/>
    <property type="evidence" value="ECO:0000318"/>
    <property type="project" value="GO_Central"/>
</dbReference>
<reference evidence="2 3" key="1">
    <citation type="journal article" date="2009" name="Nat. Genet.">
        <title>The genome of the cucumber, Cucumis sativus L.</title>
        <authorList>
            <person name="Huang S."/>
            <person name="Li R."/>
            <person name="Zhang Z."/>
            <person name="Li L."/>
            <person name="Gu X."/>
            <person name="Fan W."/>
            <person name="Lucas W.J."/>
            <person name="Wang X."/>
            <person name="Xie B."/>
            <person name="Ni P."/>
            <person name="Ren Y."/>
            <person name="Zhu H."/>
            <person name="Li J."/>
            <person name="Lin K."/>
            <person name="Jin W."/>
            <person name="Fei Z."/>
            <person name="Li G."/>
            <person name="Staub J."/>
            <person name="Kilian A."/>
            <person name="van der Vossen E.A."/>
            <person name="Wu Y."/>
            <person name="Guo J."/>
            <person name="He J."/>
            <person name="Jia Z."/>
            <person name="Ren Y."/>
            <person name="Tian G."/>
            <person name="Lu Y."/>
            <person name="Ruan J."/>
            <person name="Qian W."/>
            <person name="Wang M."/>
            <person name="Huang Q."/>
            <person name="Li B."/>
            <person name="Xuan Z."/>
            <person name="Cao J."/>
            <person name="Asan"/>
            <person name="Wu Z."/>
            <person name="Zhang J."/>
            <person name="Cai Q."/>
            <person name="Bai Y."/>
            <person name="Zhao B."/>
            <person name="Han Y."/>
            <person name="Li Y."/>
            <person name="Li X."/>
            <person name="Wang S."/>
            <person name="Shi Q."/>
            <person name="Liu S."/>
            <person name="Cho W.K."/>
            <person name="Kim J.Y."/>
            <person name="Xu Y."/>
            <person name="Heller-Uszynska K."/>
            <person name="Miao H."/>
            <person name="Cheng Z."/>
            <person name="Zhang S."/>
            <person name="Wu J."/>
            <person name="Yang Y."/>
            <person name="Kang H."/>
            <person name="Li M."/>
            <person name="Liang H."/>
            <person name="Ren X."/>
            <person name="Shi Z."/>
            <person name="Wen M."/>
            <person name="Jian M."/>
            <person name="Yang H."/>
            <person name="Zhang G."/>
            <person name="Yang Z."/>
            <person name="Chen R."/>
            <person name="Liu S."/>
            <person name="Li J."/>
            <person name="Ma L."/>
            <person name="Liu H."/>
            <person name="Zhou Y."/>
            <person name="Zhao J."/>
            <person name="Fang X."/>
            <person name="Li G."/>
            <person name="Fang L."/>
            <person name="Li Y."/>
            <person name="Liu D."/>
            <person name="Zheng H."/>
            <person name="Zhang Y."/>
            <person name="Qin N."/>
            <person name="Li Z."/>
            <person name="Yang G."/>
            <person name="Yang S."/>
            <person name="Bolund L."/>
            <person name="Kristiansen K."/>
            <person name="Zheng H."/>
            <person name="Li S."/>
            <person name="Zhang X."/>
            <person name="Yang H."/>
            <person name="Wang J."/>
            <person name="Sun R."/>
            <person name="Zhang B."/>
            <person name="Jiang S."/>
            <person name="Wang J."/>
            <person name="Du Y."/>
            <person name="Li S."/>
        </authorList>
    </citation>
    <scope>NUCLEOTIDE SEQUENCE [LARGE SCALE GENOMIC DNA]</scope>
    <source>
        <strain evidence="3">cv. 9930</strain>
    </source>
</reference>
<dbReference type="GO" id="GO:0048236">
    <property type="term" value="P:plant-type sporogenesis"/>
    <property type="evidence" value="ECO:0007669"/>
    <property type="project" value="EnsemblPlants"/>
</dbReference>
<dbReference type="GO" id="GO:0051026">
    <property type="term" value="P:chiasma assembly"/>
    <property type="evidence" value="ECO:0007669"/>
    <property type="project" value="EnsemblPlants"/>
</dbReference>
<accession>A0A0A0LK37</accession>
<reference evidence="2 3" key="4">
    <citation type="journal article" date="2011" name="BMC Genomics">
        <title>RNA-Seq improves annotation of protein-coding genes in the cucumber genome.</title>
        <authorList>
            <person name="Li Z."/>
            <person name="Zhang Z."/>
            <person name="Yan P."/>
            <person name="Huang S."/>
            <person name="Fei Z."/>
            <person name="Lin K."/>
        </authorList>
    </citation>
    <scope>NUCLEOTIDE SEQUENCE [LARGE SCALE GENOMIC DNA]</scope>
    <source>
        <strain evidence="3">cv. 9930</strain>
    </source>
</reference>
<dbReference type="PANTHER" id="PTHR35768:SF1">
    <property type="entry name" value="PROTEIN MULTIPOLAR SPINDLE 1"/>
    <property type="match status" value="1"/>
</dbReference>
<dbReference type="PANTHER" id="PTHR35768">
    <property type="entry name" value="PROTEIN MULTIPOLAR SPINDLE 1"/>
    <property type="match status" value="1"/>
</dbReference>
<gene>
    <name evidence="2" type="ORF">Csa_2G036060</name>
</gene>
<feature type="coiled-coil region" evidence="1">
    <location>
        <begin position="52"/>
        <end position="79"/>
    </location>
</feature>
<dbReference type="Proteomes" id="UP000029981">
    <property type="component" value="Chromosome 2"/>
</dbReference>
<dbReference type="AlphaFoldDB" id="A0A0A0LK37"/>
<dbReference type="GO" id="GO:0007059">
    <property type="term" value="P:chromosome segregation"/>
    <property type="evidence" value="ECO:0000318"/>
    <property type="project" value="GO_Central"/>
</dbReference>
<evidence type="ECO:0000313" key="3">
    <source>
        <dbReference type="Proteomes" id="UP000029981"/>
    </source>
</evidence>
<sequence length="404" mass="46534">MAESQVPAASGGLDDLSLKLAIASSFLPSEAYQNQHQQHPPTVSSLSSDSNALRWKRKAKERKQELIRLRENLKQAEGLCIIISSSSLLLSSELIRFVSDDLTLDASHDDLLSQNSSCKCFFFDNLGKLNPTRLQDGTDNRFNDVLRRRFLRQVRYRERRRKSDDAVHRKRVLDFNEDDEVERLQASVDFLVELYDTYSPVGEANFKNWAHQAVDFILASLKDLLPKGRYVELIEGIISSLIMRLIRKMRSPVKDELEDSASDVQFYTQHLIRELGRETYIGQRAIVSVSQRISAAGESLLFMDPFDDNFPSLHEYLFLMIQLIELLISDYLQMWSKDENFDSLLFEEGMISILHAKKALELLESRNGLYILYMDRVTGDLANQICNIPRLREIKPDIVDDLIH</sequence>
<evidence type="ECO:0000256" key="1">
    <source>
        <dbReference type="SAM" id="Coils"/>
    </source>
</evidence>
<dbReference type="EMBL" id="CM002923">
    <property type="protein sequence ID" value="KGN61057.1"/>
    <property type="molecule type" value="Genomic_DNA"/>
</dbReference>
<proteinExistence type="predicted"/>
<keyword evidence="1" id="KW-0175">Coiled coil</keyword>
<evidence type="ECO:0008006" key="4">
    <source>
        <dbReference type="Google" id="ProtNLM"/>
    </source>
</evidence>
<dbReference type="GO" id="GO:0009553">
    <property type="term" value="P:embryo sac development"/>
    <property type="evidence" value="ECO:0007669"/>
    <property type="project" value="EnsemblPlants"/>
</dbReference>
<dbReference type="GO" id="GO:0000212">
    <property type="term" value="P:meiotic spindle organization"/>
    <property type="evidence" value="ECO:0000318"/>
    <property type="project" value="GO_Central"/>
</dbReference>
<dbReference type="OMA" id="ENASCKC"/>
<reference evidence="2 3" key="3">
    <citation type="journal article" date="2010" name="BMC Genomics">
        <title>Transcriptome sequencing and comparative analysis of cucumber flowers with different sex types.</title>
        <authorList>
            <person name="Guo S."/>
            <person name="Zheng Y."/>
            <person name="Joung J.G."/>
            <person name="Liu S."/>
            <person name="Zhang Z."/>
            <person name="Crasta O.R."/>
            <person name="Sobral B.W."/>
            <person name="Xu Y."/>
            <person name="Huang S."/>
            <person name="Fei Z."/>
        </authorList>
    </citation>
    <scope>NUCLEOTIDE SEQUENCE [LARGE SCALE GENOMIC DNA]</scope>
    <source>
        <strain evidence="3">cv. 9930</strain>
    </source>
</reference>
<keyword evidence="3" id="KW-1185">Reference proteome</keyword>
<dbReference type="InterPro" id="IPR037500">
    <property type="entry name" value="Msp1"/>
</dbReference>
<dbReference type="STRING" id="3659.A0A0A0LK37"/>
<protein>
    <recommendedName>
        <fullName evidence="4">Multipolar spindle 1</fullName>
    </recommendedName>
</protein>
<name>A0A0A0LK37_CUCSA</name>
<evidence type="ECO:0000313" key="2">
    <source>
        <dbReference type="EMBL" id="KGN61057.1"/>
    </source>
</evidence>
<dbReference type="GO" id="GO:0007140">
    <property type="term" value="P:male meiotic nuclear division"/>
    <property type="evidence" value="ECO:0000318"/>
    <property type="project" value="GO_Central"/>
</dbReference>